<gene>
    <name evidence="1" type="ORF">Patl1_32004</name>
</gene>
<accession>A0ACC1ARN5</accession>
<comment type="caution">
    <text evidence="1">The sequence shown here is derived from an EMBL/GenBank/DDBJ whole genome shotgun (WGS) entry which is preliminary data.</text>
</comment>
<evidence type="ECO:0000313" key="2">
    <source>
        <dbReference type="Proteomes" id="UP001164250"/>
    </source>
</evidence>
<protein>
    <submittedName>
        <fullName evidence="1">Uncharacterized protein</fullName>
    </submittedName>
</protein>
<evidence type="ECO:0000313" key="1">
    <source>
        <dbReference type="EMBL" id="KAJ0089313.1"/>
    </source>
</evidence>
<dbReference type="Proteomes" id="UP001164250">
    <property type="component" value="Chromosome 9"/>
</dbReference>
<keyword evidence="2" id="KW-1185">Reference proteome</keyword>
<reference evidence="2" key="1">
    <citation type="journal article" date="2023" name="G3 (Bethesda)">
        <title>Genome assembly and association tests identify interacting loci associated with vigor, precocity, and sex in interspecific pistachio rootstocks.</title>
        <authorList>
            <person name="Palmer W."/>
            <person name="Jacygrad E."/>
            <person name="Sagayaradj S."/>
            <person name="Cavanaugh K."/>
            <person name="Han R."/>
            <person name="Bertier L."/>
            <person name="Beede B."/>
            <person name="Kafkas S."/>
            <person name="Golino D."/>
            <person name="Preece J."/>
            <person name="Michelmore R."/>
        </authorList>
    </citation>
    <scope>NUCLEOTIDE SEQUENCE [LARGE SCALE GENOMIC DNA]</scope>
</reference>
<dbReference type="EMBL" id="CM047905">
    <property type="protein sequence ID" value="KAJ0089313.1"/>
    <property type="molecule type" value="Genomic_DNA"/>
</dbReference>
<proteinExistence type="predicted"/>
<sequence>MTIFVDPILFQKKKKTKTKSGFDLELLESIYPTKASSGRCINSSSTSAAAALSKSLETMAALTRFTKPSSLSFSNISKAFYFYSSSSADAAHHNPHPQIHNLTRKDPKDRNVQWVFLGCPGVGKGTYASRLSKFLGVPHIATGDLVREELASSGPMSHQVVELDVNSMISYHFVNKAGISTNSELPVRNMIGLWLLATSHDLLVFDAKTCLI</sequence>
<name>A0ACC1ARN5_9ROSI</name>
<organism evidence="1 2">
    <name type="scientific">Pistacia atlantica</name>
    <dbReference type="NCBI Taxonomy" id="434234"/>
    <lineage>
        <taxon>Eukaryota</taxon>
        <taxon>Viridiplantae</taxon>
        <taxon>Streptophyta</taxon>
        <taxon>Embryophyta</taxon>
        <taxon>Tracheophyta</taxon>
        <taxon>Spermatophyta</taxon>
        <taxon>Magnoliopsida</taxon>
        <taxon>eudicotyledons</taxon>
        <taxon>Gunneridae</taxon>
        <taxon>Pentapetalae</taxon>
        <taxon>rosids</taxon>
        <taxon>malvids</taxon>
        <taxon>Sapindales</taxon>
        <taxon>Anacardiaceae</taxon>
        <taxon>Pistacia</taxon>
    </lineage>
</organism>